<protein>
    <recommendedName>
        <fullName evidence="15">Phenylalanine--tRNA ligase beta subunit</fullName>
        <ecNumber evidence="15">6.1.1.20</ecNumber>
    </recommendedName>
    <alternativeName>
        <fullName evidence="15">Phenylalanyl-tRNA synthetase beta subunit</fullName>
        <shortName evidence="15">PheRS</shortName>
    </alternativeName>
</protein>
<dbReference type="SMART" id="SM00873">
    <property type="entry name" value="B3_4"/>
    <property type="match status" value="1"/>
</dbReference>
<evidence type="ECO:0000256" key="9">
    <source>
        <dbReference type="ARBA" id="ARBA00022840"/>
    </source>
</evidence>
<evidence type="ECO:0000259" key="20">
    <source>
        <dbReference type="PROSITE" id="PS51483"/>
    </source>
</evidence>
<dbReference type="SUPFAM" id="SSF56037">
    <property type="entry name" value="PheT/TilS domain"/>
    <property type="match status" value="1"/>
</dbReference>
<dbReference type="Gene3D" id="3.30.56.10">
    <property type="match status" value="2"/>
</dbReference>
<keyword evidence="22" id="KW-1185">Reference proteome</keyword>
<dbReference type="InterPro" id="IPR005121">
    <property type="entry name" value="Fdx_antiC-bd"/>
</dbReference>
<sequence>MKFTLSWLKDHLDTDASLEAILDGLTVIGLEVEGVEDRAAPLAPFRIARVVTAEQHPDADRLRVLTVDAGAGAVVQVVCGAPNARAGLVGVFAAPGTHIPGTGVDLAIGTIRGVESRGMMLSEREMGLSDAHEGIVDLPDDAPVGTPYVEWAKLDDPVIEIGVTPNRADCLGVRGVARDLAAAGLGALKPLYDDKVPAAHDGNLPPAVDLETADPAYCPAFALRLIEGVKNGPSPEWMKRRLTAIGLRPINRLVDVTNYLTYDLNRPLHVFDADKVSGALTVRQAAEGETFEALDGRTYTLDPSMVVIADANGVESLAGVMGGEASGSSEATTRVLVESALWDPINIARTGRTLGINSDARHRFERGVDPAFAEPGLEIATRLILELCGGTPGPTVTVGQVPDATRVIAFPPTEIKRLSGLDVTEDAAAETLAALGFTVDRSATPWQVTTPSWRADVEGKADLVEEVVRIVGIDDVAPTPLPRLAPVAPKVLTTLQSRVATARRALAARGMVEAVTWSFVSKPDAEAFGGGGAALALANPIAEALSDMRPSLLPGLVRAVTRNVNRGHADLALFEVGQVFAGDEPEDQTTSAAGVRQGRNRPAGVGRHWSHAGAAADVFDAKADILAALAAIGGPADRVEVTRDAPSHYHPGRSGTLRLGPKVLGHFGELHPALLAEMDAPERLVGFELTLEAVPEPRRKATKKPALSASDLMPVRRDFAFIVTEATDARALVKAAKGSRKDLITDVTVFDVYRGQGVPEGHKSVAIEVTLQPVDRTLTDEDIETVSQALVDAVAKATGATLRG</sequence>
<dbReference type="GO" id="GO:0000049">
    <property type="term" value="F:tRNA binding"/>
    <property type="evidence" value="ECO:0007669"/>
    <property type="project" value="UniProtKB-UniRule"/>
</dbReference>
<gene>
    <name evidence="15" type="primary">pheT</name>
    <name evidence="21" type="ORF">JCR33_10555</name>
</gene>
<feature type="domain" description="FDX-ACB" evidence="19">
    <location>
        <begin position="710"/>
        <end position="803"/>
    </location>
</feature>
<dbReference type="Gene3D" id="3.30.930.10">
    <property type="entry name" value="Bira Bifunctional Protein, Domain 2"/>
    <property type="match status" value="1"/>
</dbReference>
<comment type="caution">
    <text evidence="21">The sequence shown here is derived from an EMBL/GenBank/DDBJ whole genome shotgun (WGS) entry which is preliminary data.</text>
</comment>
<dbReference type="FunFam" id="3.30.70.380:FF:000001">
    <property type="entry name" value="Phenylalanine--tRNA ligase beta subunit"/>
    <property type="match status" value="1"/>
</dbReference>
<dbReference type="GO" id="GO:0009328">
    <property type="term" value="C:phenylalanine-tRNA ligase complex"/>
    <property type="evidence" value="ECO:0007669"/>
    <property type="project" value="TreeGrafter"/>
</dbReference>
<keyword evidence="7 15" id="KW-0479">Metal-binding</keyword>
<dbReference type="InterPro" id="IPR020825">
    <property type="entry name" value="Phe-tRNA_synthase-like_B3/B4"/>
</dbReference>
<dbReference type="GO" id="GO:0005524">
    <property type="term" value="F:ATP binding"/>
    <property type="evidence" value="ECO:0007669"/>
    <property type="project" value="UniProtKB-UniRule"/>
</dbReference>
<dbReference type="CDD" id="cd00769">
    <property type="entry name" value="PheRS_beta_core"/>
    <property type="match status" value="1"/>
</dbReference>
<evidence type="ECO:0000256" key="13">
    <source>
        <dbReference type="ARBA" id="ARBA00023146"/>
    </source>
</evidence>
<dbReference type="InterPro" id="IPR009061">
    <property type="entry name" value="DNA-bd_dom_put_sf"/>
</dbReference>
<evidence type="ECO:0000256" key="2">
    <source>
        <dbReference type="ARBA" id="ARBA00008653"/>
    </source>
</evidence>
<keyword evidence="8 15" id="KW-0547">Nucleotide-binding</keyword>
<dbReference type="HAMAP" id="MF_00283">
    <property type="entry name" value="Phe_tRNA_synth_beta1"/>
    <property type="match status" value="1"/>
</dbReference>
<dbReference type="AlphaFoldDB" id="A0A934IQD7"/>
<evidence type="ECO:0000256" key="15">
    <source>
        <dbReference type="HAMAP-Rule" id="MF_00283"/>
    </source>
</evidence>
<feature type="region of interest" description="Disordered" evidence="17">
    <location>
        <begin position="584"/>
        <end position="606"/>
    </location>
</feature>
<dbReference type="PROSITE" id="PS51447">
    <property type="entry name" value="FDX_ACB"/>
    <property type="match status" value="1"/>
</dbReference>
<dbReference type="PROSITE" id="PS51483">
    <property type="entry name" value="B5"/>
    <property type="match status" value="1"/>
</dbReference>
<feature type="domain" description="B5" evidence="20">
    <location>
        <begin position="403"/>
        <end position="478"/>
    </location>
</feature>
<evidence type="ECO:0000313" key="21">
    <source>
        <dbReference type="EMBL" id="MBJ3776130.1"/>
    </source>
</evidence>
<dbReference type="InterPro" id="IPR045864">
    <property type="entry name" value="aa-tRNA-synth_II/BPL/LPL"/>
</dbReference>
<dbReference type="Proteomes" id="UP000609531">
    <property type="component" value="Unassembled WGS sequence"/>
</dbReference>
<evidence type="ECO:0000256" key="12">
    <source>
        <dbReference type="ARBA" id="ARBA00022917"/>
    </source>
</evidence>
<keyword evidence="11 16" id="KW-0694">RNA-binding</keyword>
<dbReference type="GO" id="GO:0004826">
    <property type="term" value="F:phenylalanine-tRNA ligase activity"/>
    <property type="evidence" value="ECO:0007669"/>
    <property type="project" value="UniProtKB-UniRule"/>
</dbReference>
<dbReference type="Gene3D" id="3.50.40.10">
    <property type="entry name" value="Phenylalanyl-trna Synthetase, Chain B, domain 3"/>
    <property type="match status" value="1"/>
</dbReference>
<dbReference type="Pfam" id="PF03484">
    <property type="entry name" value="B5"/>
    <property type="match status" value="1"/>
</dbReference>
<keyword evidence="12 15" id="KW-0648">Protein biosynthesis</keyword>
<feature type="binding site" evidence="15">
    <location>
        <position position="456"/>
    </location>
    <ligand>
        <name>Mg(2+)</name>
        <dbReference type="ChEBI" id="CHEBI:18420"/>
        <note>shared with alpha subunit</note>
    </ligand>
</feature>
<reference evidence="21" key="1">
    <citation type="submission" date="2020-12" db="EMBL/GenBank/DDBJ databases">
        <title>Bacterial taxonomy.</title>
        <authorList>
            <person name="Pan X."/>
        </authorList>
    </citation>
    <scope>NUCLEOTIDE SEQUENCE</scope>
    <source>
        <strain evidence="21">B2012</strain>
    </source>
</reference>
<accession>A0A934IQD7</accession>
<dbReference type="InterPro" id="IPR004532">
    <property type="entry name" value="Phe-tRNA-ligase_IIc_bsu_bact"/>
</dbReference>
<dbReference type="SMART" id="SM00896">
    <property type="entry name" value="FDX-ACB"/>
    <property type="match status" value="1"/>
</dbReference>
<comment type="subcellular location">
    <subcellularLocation>
        <location evidence="1 15">Cytoplasm</location>
    </subcellularLocation>
</comment>
<dbReference type="SMART" id="SM00874">
    <property type="entry name" value="B5"/>
    <property type="match status" value="1"/>
</dbReference>
<evidence type="ECO:0000256" key="10">
    <source>
        <dbReference type="ARBA" id="ARBA00022842"/>
    </source>
</evidence>
<dbReference type="InterPro" id="IPR012340">
    <property type="entry name" value="NA-bd_OB-fold"/>
</dbReference>
<feature type="domain" description="TRNA-binding" evidence="18">
    <location>
        <begin position="39"/>
        <end position="149"/>
    </location>
</feature>
<comment type="similarity">
    <text evidence="2 15">Belongs to the phenylalanyl-tRNA synthetase beta subunit family. Type 1 subfamily.</text>
</comment>
<name>A0A934IQD7_9HYPH</name>
<dbReference type="EC" id="6.1.1.20" evidence="15"/>
<feature type="binding site" evidence="15">
    <location>
        <position position="462"/>
    </location>
    <ligand>
        <name>Mg(2+)</name>
        <dbReference type="ChEBI" id="CHEBI:18420"/>
        <note>shared with alpha subunit</note>
    </ligand>
</feature>
<dbReference type="Pfam" id="PF17759">
    <property type="entry name" value="tRNA_synthFbeta"/>
    <property type="match status" value="1"/>
</dbReference>
<evidence type="ECO:0000256" key="7">
    <source>
        <dbReference type="ARBA" id="ARBA00022723"/>
    </source>
</evidence>
<dbReference type="EMBL" id="JAEKJA010000007">
    <property type="protein sequence ID" value="MBJ3776130.1"/>
    <property type="molecule type" value="Genomic_DNA"/>
</dbReference>
<evidence type="ECO:0000256" key="6">
    <source>
        <dbReference type="ARBA" id="ARBA00022598"/>
    </source>
</evidence>
<proteinExistence type="inferred from homology"/>
<dbReference type="InterPro" id="IPR036690">
    <property type="entry name" value="Fdx_antiC-bd_sf"/>
</dbReference>
<dbReference type="GO" id="GO:0000287">
    <property type="term" value="F:magnesium ion binding"/>
    <property type="evidence" value="ECO:0007669"/>
    <property type="project" value="UniProtKB-UniRule"/>
</dbReference>
<dbReference type="PANTHER" id="PTHR10947:SF0">
    <property type="entry name" value="PHENYLALANINE--TRNA LIGASE BETA SUBUNIT"/>
    <property type="match status" value="1"/>
</dbReference>
<dbReference type="Gene3D" id="3.30.70.380">
    <property type="entry name" value="Ferrodoxin-fold anticodon-binding domain"/>
    <property type="match status" value="1"/>
</dbReference>
<dbReference type="InterPro" id="IPR041616">
    <property type="entry name" value="PheRS_beta_core"/>
</dbReference>
<keyword evidence="6 15" id="KW-0436">Ligase</keyword>
<dbReference type="RefSeq" id="WP_198882010.1">
    <property type="nucleotide sequence ID" value="NZ_JAEKJA010000007.1"/>
</dbReference>
<evidence type="ECO:0000256" key="11">
    <source>
        <dbReference type="ARBA" id="ARBA00022884"/>
    </source>
</evidence>
<dbReference type="InterPro" id="IPR002547">
    <property type="entry name" value="tRNA-bd_dom"/>
</dbReference>
<dbReference type="InterPro" id="IPR005146">
    <property type="entry name" value="B3/B4_tRNA-bd"/>
</dbReference>
<comment type="catalytic activity">
    <reaction evidence="14 15">
        <text>tRNA(Phe) + L-phenylalanine + ATP = L-phenylalanyl-tRNA(Phe) + AMP + diphosphate + H(+)</text>
        <dbReference type="Rhea" id="RHEA:19413"/>
        <dbReference type="Rhea" id="RHEA-COMP:9668"/>
        <dbReference type="Rhea" id="RHEA-COMP:9699"/>
        <dbReference type="ChEBI" id="CHEBI:15378"/>
        <dbReference type="ChEBI" id="CHEBI:30616"/>
        <dbReference type="ChEBI" id="CHEBI:33019"/>
        <dbReference type="ChEBI" id="CHEBI:58095"/>
        <dbReference type="ChEBI" id="CHEBI:78442"/>
        <dbReference type="ChEBI" id="CHEBI:78531"/>
        <dbReference type="ChEBI" id="CHEBI:456215"/>
        <dbReference type="EC" id="6.1.1.20"/>
    </reaction>
</comment>
<dbReference type="InterPro" id="IPR033714">
    <property type="entry name" value="tRNA_bind_bactPheRS"/>
</dbReference>
<evidence type="ECO:0000256" key="8">
    <source>
        <dbReference type="ARBA" id="ARBA00022741"/>
    </source>
</evidence>
<dbReference type="GO" id="GO:0006432">
    <property type="term" value="P:phenylalanyl-tRNA aminoacylation"/>
    <property type="evidence" value="ECO:0007669"/>
    <property type="project" value="UniProtKB-UniRule"/>
</dbReference>
<dbReference type="PROSITE" id="PS50886">
    <property type="entry name" value="TRBD"/>
    <property type="match status" value="1"/>
</dbReference>
<evidence type="ECO:0000256" key="3">
    <source>
        <dbReference type="ARBA" id="ARBA00011209"/>
    </source>
</evidence>
<keyword evidence="13 15" id="KW-0030">Aminoacyl-tRNA synthetase</keyword>
<keyword evidence="5 16" id="KW-0820">tRNA-binding</keyword>
<dbReference type="Gene3D" id="2.40.50.140">
    <property type="entry name" value="Nucleic acid-binding proteins"/>
    <property type="match status" value="1"/>
</dbReference>
<dbReference type="InterPro" id="IPR045060">
    <property type="entry name" value="Phe-tRNA-ligase_IIc_bsu"/>
</dbReference>
<evidence type="ECO:0000256" key="4">
    <source>
        <dbReference type="ARBA" id="ARBA00022490"/>
    </source>
</evidence>
<dbReference type="NCBIfam" id="TIGR00472">
    <property type="entry name" value="pheT_bact"/>
    <property type="match status" value="1"/>
</dbReference>
<dbReference type="InterPro" id="IPR005147">
    <property type="entry name" value="tRNA_synthase_B5-dom"/>
</dbReference>
<dbReference type="Pfam" id="PF01588">
    <property type="entry name" value="tRNA_bind"/>
    <property type="match status" value="1"/>
</dbReference>
<comment type="cofactor">
    <cofactor evidence="15">
        <name>Mg(2+)</name>
        <dbReference type="ChEBI" id="CHEBI:18420"/>
    </cofactor>
    <text evidence="15">Binds 2 magnesium ions per tetramer.</text>
</comment>
<keyword evidence="9 15" id="KW-0067">ATP-binding</keyword>
<dbReference type="SUPFAM" id="SSF50249">
    <property type="entry name" value="Nucleic acid-binding proteins"/>
    <property type="match status" value="1"/>
</dbReference>
<evidence type="ECO:0000259" key="18">
    <source>
        <dbReference type="PROSITE" id="PS50886"/>
    </source>
</evidence>
<evidence type="ECO:0000256" key="1">
    <source>
        <dbReference type="ARBA" id="ARBA00004496"/>
    </source>
</evidence>
<evidence type="ECO:0000313" key="22">
    <source>
        <dbReference type="Proteomes" id="UP000609531"/>
    </source>
</evidence>
<evidence type="ECO:0000256" key="16">
    <source>
        <dbReference type="PROSITE-ProRule" id="PRU00209"/>
    </source>
</evidence>
<dbReference type="CDD" id="cd02796">
    <property type="entry name" value="tRNA_bind_bactPheRS"/>
    <property type="match status" value="1"/>
</dbReference>
<dbReference type="SUPFAM" id="SSF46955">
    <property type="entry name" value="Putative DNA-binding domain"/>
    <property type="match status" value="1"/>
</dbReference>
<comment type="subunit">
    <text evidence="3 15">Tetramer of two alpha and two beta subunits.</text>
</comment>
<dbReference type="SUPFAM" id="SSF55681">
    <property type="entry name" value="Class II aaRS and biotin synthetases"/>
    <property type="match status" value="1"/>
</dbReference>
<evidence type="ECO:0000256" key="17">
    <source>
        <dbReference type="SAM" id="MobiDB-lite"/>
    </source>
</evidence>
<dbReference type="Pfam" id="PF03147">
    <property type="entry name" value="FDX-ACB"/>
    <property type="match status" value="1"/>
</dbReference>
<evidence type="ECO:0000259" key="19">
    <source>
        <dbReference type="PROSITE" id="PS51447"/>
    </source>
</evidence>
<feature type="binding site" evidence="15">
    <location>
        <position position="466"/>
    </location>
    <ligand>
        <name>Mg(2+)</name>
        <dbReference type="ChEBI" id="CHEBI:18420"/>
        <note>shared with alpha subunit</note>
    </ligand>
</feature>
<organism evidence="21 22">
    <name type="scientific">Acuticoccus mangrovi</name>
    <dbReference type="NCBI Taxonomy" id="2796142"/>
    <lineage>
        <taxon>Bacteria</taxon>
        <taxon>Pseudomonadati</taxon>
        <taxon>Pseudomonadota</taxon>
        <taxon>Alphaproteobacteria</taxon>
        <taxon>Hyphomicrobiales</taxon>
        <taxon>Amorphaceae</taxon>
        <taxon>Acuticoccus</taxon>
    </lineage>
</organism>
<dbReference type="PANTHER" id="PTHR10947">
    <property type="entry name" value="PHENYLALANYL-TRNA SYNTHETASE BETA CHAIN AND LEUCINE-RICH REPEAT-CONTAINING PROTEIN 47"/>
    <property type="match status" value="1"/>
</dbReference>
<keyword evidence="10 15" id="KW-0460">Magnesium</keyword>
<keyword evidence="4 15" id="KW-0963">Cytoplasm</keyword>
<dbReference type="SUPFAM" id="SSF54991">
    <property type="entry name" value="Anticodon-binding domain of PheRS"/>
    <property type="match status" value="1"/>
</dbReference>
<feature type="binding site" evidence="15">
    <location>
        <position position="465"/>
    </location>
    <ligand>
        <name>Mg(2+)</name>
        <dbReference type="ChEBI" id="CHEBI:18420"/>
        <note>shared with alpha subunit</note>
    </ligand>
</feature>
<evidence type="ECO:0000256" key="14">
    <source>
        <dbReference type="ARBA" id="ARBA00049255"/>
    </source>
</evidence>
<dbReference type="Pfam" id="PF03483">
    <property type="entry name" value="B3_4"/>
    <property type="match status" value="1"/>
</dbReference>
<evidence type="ECO:0000256" key="5">
    <source>
        <dbReference type="ARBA" id="ARBA00022555"/>
    </source>
</evidence>